<evidence type="ECO:0000256" key="1">
    <source>
        <dbReference type="SAM" id="MobiDB-lite"/>
    </source>
</evidence>
<keyword evidence="3" id="KW-1185">Reference proteome</keyword>
<feature type="region of interest" description="Disordered" evidence="1">
    <location>
        <begin position="38"/>
        <end position="118"/>
    </location>
</feature>
<feature type="compositionally biased region" description="Basic residues" evidence="1">
    <location>
        <begin position="91"/>
        <end position="101"/>
    </location>
</feature>
<dbReference type="Proteomes" id="UP000681340">
    <property type="component" value="Unassembled WGS sequence"/>
</dbReference>
<dbReference type="AlphaFoldDB" id="A0A919W5P2"/>
<gene>
    <name evidence="2" type="ORF">Aau02nite_92270</name>
</gene>
<feature type="region of interest" description="Disordered" evidence="1">
    <location>
        <begin position="133"/>
        <end position="172"/>
    </location>
</feature>
<comment type="caution">
    <text evidence="2">The sequence shown here is derived from an EMBL/GenBank/DDBJ whole genome shotgun (WGS) entry which is preliminary data.</text>
</comment>
<organism evidence="2 3">
    <name type="scientific">Actinoplanes auranticolor</name>
    <dbReference type="NCBI Taxonomy" id="47988"/>
    <lineage>
        <taxon>Bacteria</taxon>
        <taxon>Bacillati</taxon>
        <taxon>Actinomycetota</taxon>
        <taxon>Actinomycetes</taxon>
        <taxon>Micromonosporales</taxon>
        <taxon>Micromonosporaceae</taxon>
        <taxon>Actinoplanes</taxon>
    </lineage>
</organism>
<feature type="compositionally biased region" description="Low complexity" evidence="1">
    <location>
        <begin position="102"/>
        <end position="117"/>
    </location>
</feature>
<proteinExistence type="predicted"/>
<name>A0A919W5P2_9ACTN</name>
<accession>A0A919W5P2</accession>
<dbReference type="EMBL" id="BOQL01000117">
    <property type="protein sequence ID" value="GIM80833.1"/>
    <property type="molecule type" value="Genomic_DNA"/>
</dbReference>
<evidence type="ECO:0000313" key="3">
    <source>
        <dbReference type="Proteomes" id="UP000681340"/>
    </source>
</evidence>
<feature type="compositionally biased region" description="Low complexity" evidence="1">
    <location>
        <begin position="57"/>
        <end position="69"/>
    </location>
</feature>
<protein>
    <submittedName>
        <fullName evidence="2">Uncharacterized protein</fullName>
    </submittedName>
</protein>
<reference evidence="2" key="1">
    <citation type="submission" date="2021-03" db="EMBL/GenBank/DDBJ databases">
        <title>Whole genome shotgun sequence of Actinoplanes auranticolor NBRC 12245.</title>
        <authorList>
            <person name="Komaki H."/>
            <person name="Tamura T."/>
        </authorList>
    </citation>
    <scope>NUCLEOTIDE SEQUENCE</scope>
    <source>
        <strain evidence="2">NBRC 12245</strain>
    </source>
</reference>
<sequence length="172" mass="17834">MENRPMRVVKLAAGLAVGYVLGARAGREKYEQIAATVRTVSGRPAETDPQSSPEPEAGVAALSADVAAGERPTPPVAGERPTPPVAGDKQRRPRNRPKKAAARTAAAGSAGSAGESSVMSTADLGIDSIPLEASEADVIEQKMPVVDRSDDPTDPSPVLETDAADAREQRRS</sequence>
<evidence type="ECO:0000313" key="2">
    <source>
        <dbReference type="EMBL" id="GIM80833.1"/>
    </source>
</evidence>